<dbReference type="Proteomes" id="UP000242791">
    <property type="component" value="Unassembled WGS sequence"/>
</dbReference>
<keyword evidence="2" id="KW-1185">Reference proteome</keyword>
<evidence type="ECO:0000313" key="1">
    <source>
        <dbReference type="EMBL" id="OJD21676.1"/>
    </source>
</evidence>
<protein>
    <submittedName>
        <fullName evidence="1">Uncharacterized protein</fullName>
    </submittedName>
</protein>
<proteinExistence type="predicted"/>
<dbReference type="STRING" id="1658174.A0A1J9R0W1"/>
<name>A0A1J9R0W1_9EURO</name>
<sequence>MLIPPPADILNAHARYVELYINHLAYSSSADLAPPDTTGRQCEGGILQGFERLECLWQSVENIK</sequence>
<dbReference type="VEuPathDB" id="FungiDB:ACJ73_06983"/>
<comment type="caution">
    <text evidence="1">The sequence shown here is derived from an EMBL/GenBank/DDBJ whole genome shotgun (WGS) entry which is preliminary data.</text>
</comment>
<dbReference type="AlphaFoldDB" id="A0A1J9R0W1"/>
<reference evidence="1 2" key="1">
    <citation type="submission" date="2015-08" db="EMBL/GenBank/DDBJ databases">
        <title>Emmonsia species relationships and genome sequence.</title>
        <authorList>
            <person name="Cuomo C.A."/>
            <person name="Schwartz I.S."/>
            <person name="Kenyon C."/>
            <person name="De Hoog G.S."/>
            <person name="Govender N.P."/>
            <person name="Botha A."/>
            <person name="Moreno L."/>
            <person name="De Vries M."/>
            <person name="Munoz J.F."/>
            <person name="Stielow J.B."/>
        </authorList>
    </citation>
    <scope>NUCLEOTIDE SEQUENCE [LARGE SCALE GENOMIC DNA]</scope>
    <source>
        <strain evidence="1 2">EI222</strain>
    </source>
</reference>
<accession>A0A1J9R0W1</accession>
<organism evidence="1 2">
    <name type="scientific">Blastomyces percursus</name>
    <dbReference type="NCBI Taxonomy" id="1658174"/>
    <lineage>
        <taxon>Eukaryota</taxon>
        <taxon>Fungi</taxon>
        <taxon>Dikarya</taxon>
        <taxon>Ascomycota</taxon>
        <taxon>Pezizomycotina</taxon>
        <taxon>Eurotiomycetes</taxon>
        <taxon>Eurotiomycetidae</taxon>
        <taxon>Onygenales</taxon>
        <taxon>Ajellomycetaceae</taxon>
        <taxon>Blastomyces</taxon>
    </lineage>
</organism>
<dbReference type="OrthoDB" id="1600564at2759"/>
<evidence type="ECO:0000313" key="2">
    <source>
        <dbReference type="Proteomes" id="UP000242791"/>
    </source>
</evidence>
<gene>
    <name evidence="1" type="ORF">ACJ73_06983</name>
</gene>
<dbReference type="EMBL" id="LGTZ01001324">
    <property type="protein sequence ID" value="OJD21676.1"/>
    <property type="molecule type" value="Genomic_DNA"/>
</dbReference>